<evidence type="ECO:0000256" key="2">
    <source>
        <dbReference type="ARBA" id="ARBA00022679"/>
    </source>
</evidence>
<dbReference type="AlphaFoldDB" id="A0A1D7QEI9"/>
<comment type="subunit">
    <text evidence="7">Monomer.</text>
</comment>
<comment type="cofactor">
    <cofactor evidence="7">
        <name>Mg(2+)</name>
        <dbReference type="ChEBI" id="CHEBI:18420"/>
    </cofactor>
    <text evidence="7">Binds 1 Mg(2+) ion per subunit.</text>
</comment>
<evidence type="ECO:0000256" key="1">
    <source>
        <dbReference type="ARBA" id="ARBA00022605"/>
    </source>
</evidence>
<dbReference type="GO" id="GO:0005524">
    <property type="term" value="F:ATP binding"/>
    <property type="evidence" value="ECO:0007669"/>
    <property type="project" value="UniProtKB-UniRule"/>
</dbReference>
<dbReference type="RefSeq" id="WP_069378801.1">
    <property type="nucleotide sequence ID" value="NZ_CP017141.1"/>
</dbReference>
<keyword evidence="6 7" id="KW-0057">Aromatic amino acid biosynthesis</keyword>
<dbReference type="InterPro" id="IPR031322">
    <property type="entry name" value="Shikimate/glucono_kinase"/>
</dbReference>
<accession>A0A1D7QEI9</accession>
<name>A0A1D7QEI9_9SPHI</name>
<dbReference type="Gene3D" id="3.40.50.300">
    <property type="entry name" value="P-loop containing nucleotide triphosphate hydrolases"/>
    <property type="match status" value="1"/>
</dbReference>
<evidence type="ECO:0000256" key="7">
    <source>
        <dbReference type="HAMAP-Rule" id="MF_00109"/>
    </source>
</evidence>
<dbReference type="GO" id="GO:0004765">
    <property type="term" value="F:shikimate kinase activity"/>
    <property type="evidence" value="ECO:0007669"/>
    <property type="project" value="UniProtKB-UniRule"/>
</dbReference>
<keyword evidence="7" id="KW-0479">Metal-binding</keyword>
<keyword evidence="9" id="KW-1185">Reference proteome</keyword>
<dbReference type="KEGG" id="psty:BFS30_07975"/>
<dbReference type="EC" id="2.7.1.71" evidence="7"/>
<dbReference type="GO" id="GO:0008652">
    <property type="term" value="P:amino acid biosynthetic process"/>
    <property type="evidence" value="ECO:0007669"/>
    <property type="project" value="UniProtKB-KW"/>
</dbReference>
<sequence length="168" mass="18882">MKIFLIGFMGCGKSTLGRKLATKLGYDFIDLDHQIEKQIGMSIGAYFAANGEEAFRAFERKTLQELDYPSNCVVATGGGAPCYFDNMEWINNNGVSVYIEMSPAALARRLENGKEKRPLLKDMNQEEMISFIEKKLEERDPFYLQASLKVSGINLSPDDLRALLLARV</sequence>
<dbReference type="InterPro" id="IPR000623">
    <property type="entry name" value="Shikimate_kinase/TSH1"/>
</dbReference>
<proteinExistence type="inferred from homology"/>
<dbReference type="EMBL" id="CP017141">
    <property type="protein sequence ID" value="AOM77108.1"/>
    <property type="molecule type" value="Genomic_DNA"/>
</dbReference>
<reference evidence="8 9" key="1">
    <citation type="submission" date="2016-08" db="EMBL/GenBank/DDBJ databases">
        <authorList>
            <person name="Seilhamer J.J."/>
        </authorList>
    </citation>
    <scope>NUCLEOTIDE SEQUENCE [LARGE SCALE GENOMIC DNA]</scope>
    <source>
        <strain evidence="8 9">DX4</strain>
    </source>
</reference>
<keyword evidence="3 7" id="KW-0547">Nucleotide-binding</keyword>
<dbReference type="Pfam" id="PF01202">
    <property type="entry name" value="SKI"/>
    <property type="match status" value="1"/>
</dbReference>
<gene>
    <name evidence="7" type="primary">aroK</name>
    <name evidence="8" type="ORF">BFS30_07975</name>
</gene>
<dbReference type="Proteomes" id="UP000094313">
    <property type="component" value="Chromosome"/>
</dbReference>
<dbReference type="PRINTS" id="PR01100">
    <property type="entry name" value="SHIKIMTKNASE"/>
</dbReference>
<keyword evidence="1 7" id="KW-0028">Amino-acid biosynthesis</keyword>
<dbReference type="UniPathway" id="UPA00053">
    <property type="reaction ID" value="UER00088"/>
</dbReference>
<feature type="binding site" evidence="7">
    <location>
        <position position="56"/>
    </location>
    <ligand>
        <name>substrate</name>
    </ligand>
</feature>
<organism evidence="8 9">
    <name type="scientific">Pedobacter steynii</name>
    <dbReference type="NCBI Taxonomy" id="430522"/>
    <lineage>
        <taxon>Bacteria</taxon>
        <taxon>Pseudomonadati</taxon>
        <taxon>Bacteroidota</taxon>
        <taxon>Sphingobacteriia</taxon>
        <taxon>Sphingobacteriales</taxon>
        <taxon>Sphingobacteriaceae</taxon>
        <taxon>Pedobacter</taxon>
    </lineage>
</organism>
<dbReference type="OrthoDB" id="9800332at2"/>
<comment type="pathway">
    <text evidence="7">Metabolic intermediate biosynthesis; chorismate biosynthesis; chorismate from D-erythrose 4-phosphate and phosphoenolpyruvate: step 5/7.</text>
</comment>
<comment type="caution">
    <text evidence="7">Lacks conserved residue(s) required for the propagation of feature annotation.</text>
</comment>
<comment type="catalytic activity">
    <reaction evidence="7">
        <text>shikimate + ATP = 3-phosphoshikimate + ADP + H(+)</text>
        <dbReference type="Rhea" id="RHEA:13121"/>
        <dbReference type="ChEBI" id="CHEBI:15378"/>
        <dbReference type="ChEBI" id="CHEBI:30616"/>
        <dbReference type="ChEBI" id="CHEBI:36208"/>
        <dbReference type="ChEBI" id="CHEBI:145989"/>
        <dbReference type="ChEBI" id="CHEBI:456216"/>
        <dbReference type="EC" id="2.7.1.71"/>
    </reaction>
</comment>
<dbReference type="GO" id="GO:0009073">
    <property type="term" value="P:aromatic amino acid family biosynthetic process"/>
    <property type="evidence" value="ECO:0007669"/>
    <property type="project" value="UniProtKB-KW"/>
</dbReference>
<dbReference type="GO" id="GO:0000287">
    <property type="term" value="F:magnesium ion binding"/>
    <property type="evidence" value="ECO:0007669"/>
    <property type="project" value="UniProtKB-UniRule"/>
</dbReference>
<dbReference type="InterPro" id="IPR027417">
    <property type="entry name" value="P-loop_NTPase"/>
</dbReference>
<comment type="similarity">
    <text evidence="7">Belongs to the shikimate kinase family.</text>
</comment>
<feature type="binding site" evidence="7">
    <location>
        <position position="117"/>
    </location>
    <ligand>
        <name>ATP</name>
        <dbReference type="ChEBI" id="CHEBI:30616"/>
    </ligand>
</feature>
<keyword evidence="7" id="KW-0460">Magnesium</keyword>
<feature type="binding site" evidence="7">
    <location>
        <position position="14"/>
    </location>
    <ligand>
        <name>Mg(2+)</name>
        <dbReference type="ChEBI" id="CHEBI:18420"/>
    </ligand>
</feature>
<dbReference type="GO" id="GO:0005829">
    <property type="term" value="C:cytosol"/>
    <property type="evidence" value="ECO:0007669"/>
    <property type="project" value="TreeGrafter"/>
</dbReference>
<protein>
    <recommendedName>
        <fullName evidence="7">Shikimate kinase</fullName>
        <shortName evidence="7">SK</shortName>
        <ecNumber evidence="7">2.7.1.71</ecNumber>
    </recommendedName>
</protein>
<evidence type="ECO:0000313" key="8">
    <source>
        <dbReference type="EMBL" id="AOM77108.1"/>
    </source>
</evidence>
<dbReference type="PANTHER" id="PTHR21087:SF16">
    <property type="entry name" value="SHIKIMATE KINASE 1, CHLOROPLASTIC"/>
    <property type="match status" value="1"/>
</dbReference>
<evidence type="ECO:0000313" key="9">
    <source>
        <dbReference type="Proteomes" id="UP000094313"/>
    </source>
</evidence>
<dbReference type="HAMAP" id="MF_00109">
    <property type="entry name" value="Shikimate_kinase"/>
    <property type="match status" value="1"/>
</dbReference>
<keyword evidence="5 7" id="KW-0067">ATP-binding</keyword>
<keyword evidence="7" id="KW-0963">Cytoplasm</keyword>
<dbReference type="CDD" id="cd00464">
    <property type="entry name" value="SK"/>
    <property type="match status" value="1"/>
</dbReference>
<keyword evidence="4 7" id="KW-0418">Kinase</keyword>
<evidence type="ECO:0000256" key="3">
    <source>
        <dbReference type="ARBA" id="ARBA00022741"/>
    </source>
</evidence>
<keyword evidence="2 7" id="KW-0808">Transferase</keyword>
<comment type="function">
    <text evidence="7">Catalyzes the specific phosphorylation of the 3-hydroxyl group of shikimic acid using ATP as a cosubstrate.</text>
</comment>
<feature type="binding site" evidence="7">
    <location>
        <position position="32"/>
    </location>
    <ligand>
        <name>substrate</name>
    </ligand>
</feature>
<feature type="binding site" evidence="7">
    <location>
        <position position="139"/>
    </location>
    <ligand>
        <name>substrate</name>
    </ligand>
</feature>
<dbReference type="PANTHER" id="PTHR21087">
    <property type="entry name" value="SHIKIMATE KINASE"/>
    <property type="match status" value="1"/>
</dbReference>
<evidence type="ECO:0000256" key="6">
    <source>
        <dbReference type="ARBA" id="ARBA00023141"/>
    </source>
</evidence>
<dbReference type="GO" id="GO:0009423">
    <property type="term" value="P:chorismate biosynthetic process"/>
    <property type="evidence" value="ECO:0007669"/>
    <property type="project" value="UniProtKB-UniRule"/>
</dbReference>
<evidence type="ECO:0000256" key="5">
    <source>
        <dbReference type="ARBA" id="ARBA00022840"/>
    </source>
</evidence>
<feature type="binding site" evidence="7">
    <location>
        <position position="78"/>
    </location>
    <ligand>
        <name>substrate</name>
    </ligand>
</feature>
<dbReference type="NCBIfam" id="NF010555">
    <property type="entry name" value="PRK13949.1"/>
    <property type="match status" value="1"/>
</dbReference>
<dbReference type="SUPFAM" id="SSF52540">
    <property type="entry name" value="P-loop containing nucleoside triphosphate hydrolases"/>
    <property type="match status" value="1"/>
</dbReference>
<comment type="subcellular location">
    <subcellularLocation>
        <location evidence="7">Cytoplasm</location>
    </subcellularLocation>
</comment>
<feature type="binding site" evidence="7">
    <location>
        <begin position="10"/>
        <end position="15"/>
    </location>
    <ligand>
        <name>ATP</name>
        <dbReference type="ChEBI" id="CHEBI:30616"/>
    </ligand>
</feature>
<evidence type="ECO:0000256" key="4">
    <source>
        <dbReference type="ARBA" id="ARBA00022777"/>
    </source>
</evidence>